<dbReference type="EMBL" id="FQZO01000003">
    <property type="protein sequence ID" value="SHJ18010.1"/>
    <property type="molecule type" value="Genomic_DNA"/>
</dbReference>
<comment type="similarity">
    <text evidence="1">Belongs to the GerABKA family.</text>
</comment>
<dbReference type="STRING" id="1121298.SAMN05444401_2398"/>
<dbReference type="OrthoDB" id="9772630at2"/>
<dbReference type="PANTHER" id="PTHR22550:SF5">
    <property type="entry name" value="LEUCINE ZIPPER PROTEIN 4"/>
    <property type="match status" value="1"/>
</dbReference>
<keyword evidence="3" id="KW-0812">Transmembrane</keyword>
<reference evidence="4 5" key="1">
    <citation type="submission" date="2016-11" db="EMBL/GenBank/DDBJ databases">
        <authorList>
            <person name="Jaros S."/>
            <person name="Januszkiewicz K."/>
            <person name="Wedrychowicz H."/>
        </authorList>
    </citation>
    <scope>NUCLEOTIDE SEQUENCE [LARGE SCALE GENOMIC DNA]</scope>
    <source>
        <strain evidence="4 5">DSM 21864</strain>
    </source>
</reference>
<protein>
    <submittedName>
        <fullName evidence="4">Spore germination protein KA/spore germination protein</fullName>
    </submittedName>
</protein>
<dbReference type="AlphaFoldDB" id="A0A1M6H717"/>
<accession>A0A1M6H717</accession>
<sequence length="492" mass="55492">MSENKSSNNNENTVLISSNINDNINLLQNIYSNCEDIIFRKLTIQNVEIYIIYVNNLVDKLLLTEGILKNISDMQELSIEKLKDELPIGRISLIDNLSQGIDKIFSGEVLVFMEGNIKAAVINIAEYTVTKETQTEPSIMGNKDAFTNNIAKNIALLRRYIPNVNLKAHSLTIGRNSKTSINVVYLNNIANNKIVTEVINRLNSIDIDLILDSTNIAELIEDNPYSPFPAVNVTERIDKVVGNLHEGQIAILVDKTPFVLITPAPFVSFFQVSDDYYNSFYISTLIRWLRYISYFTSIFLPGFYIAITNYNHELIPIRMLITLSSQRRTLPFPPIVEIILMLVGFELLRELGTRLPKTIGSTVSLVGALIIGEVAVKAGIVSAIVVITGAITAITSMIIPSRLLYESVIYCRILCLFFSSIMGIFGLLISVLFILGHLSNIRSFGIPYTYPLSPYNKEDIDDILIRAPIWKIKKRPILYASRNRLKFRSIRK</sequence>
<keyword evidence="2 3" id="KW-0472">Membrane</keyword>
<gene>
    <name evidence="4" type="ORF">SAMN05444401_2398</name>
</gene>
<dbReference type="PANTHER" id="PTHR22550">
    <property type="entry name" value="SPORE GERMINATION PROTEIN"/>
    <property type="match status" value="1"/>
</dbReference>
<keyword evidence="5" id="KW-1185">Reference proteome</keyword>
<evidence type="ECO:0000313" key="4">
    <source>
        <dbReference type="EMBL" id="SHJ18010.1"/>
    </source>
</evidence>
<dbReference type="GO" id="GO:0009847">
    <property type="term" value="P:spore germination"/>
    <property type="evidence" value="ECO:0007669"/>
    <property type="project" value="InterPro"/>
</dbReference>
<feature type="transmembrane region" description="Helical" evidence="3">
    <location>
        <begin position="291"/>
        <end position="310"/>
    </location>
</feature>
<organism evidence="4 5">
    <name type="scientific">Clostridium amylolyticum</name>
    <dbReference type="NCBI Taxonomy" id="1121298"/>
    <lineage>
        <taxon>Bacteria</taxon>
        <taxon>Bacillati</taxon>
        <taxon>Bacillota</taxon>
        <taxon>Clostridia</taxon>
        <taxon>Eubacteriales</taxon>
        <taxon>Clostridiaceae</taxon>
        <taxon>Clostridium</taxon>
    </lineage>
</organism>
<keyword evidence="3" id="KW-1133">Transmembrane helix</keyword>
<dbReference type="InterPro" id="IPR050768">
    <property type="entry name" value="UPF0353/GerABKA_families"/>
</dbReference>
<feature type="transmembrane region" description="Helical" evidence="3">
    <location>
        <begin position="411"/>
        <end position="435"/>
    </location>
</feature>
<dbReference type="InterPro" id="IPR004995">
    <property type="entry name" value="Spore_Ger"/>
</dbReference>
<dbReference type="GO" id="GO:0016020">
    <property type="term" value="C:membrane"/>
    <property type="evidence" value="ECO:0007669"/>
    <property type="project" value="InterPro"/>
</dbReference>
<dbReference type="Proteomes" id="UP000184080">
    <property type="component" value="Unassembled WGS sequence"/>
</dbReference>
<evidence type="ECO:0000256" key="1">
    <source>
        <dbReference type="ARBA" id="ARBA00005278"/>
    </source>
</evidence>
<dbReference type="PIRSF" id="PIRSF005690">
    <property type="entry name" value="GerBA"/>
    <property type="match status" value="1"/>
</dbReference>
<evidence type="ECO:0000313" key="5">
    <source>
        <dbReference type="Proteomes" id="UP000184080"/>
    </source>
</evidence>
<feature type="transmembrane region" description="Helical" evidence="3">
    <location>
        <begin position="378"/>
        <end position="399"/>
    </location>
</feature>
<dbReference type="Pfam" id="PF03323">
    <property type="entry name" value="GerA"/>
    <property type="match status" value="1"/>
</dbReference>
<name>A0A1M6H717_9CLOT</name>
<dbReference type="RefSeq" id="WP_073006805.1">
    <property type="nucleotide sequence ID" value="NZ_FQZO01000003.1"/>
</dbReference>
<proteinExistence type="inferred from homology"/>
<evidence type="ECO:0000256" key="2">
    <source>
        <dbReference type="ARBA" id="ARBA00023136"/>
    </source>
</evidence>
<evidence type="ECO:0000256" key="3">
    <source>
        <dbReference type="SAM" id="Phobius"/>
    </source>
</evidence>